<protein>
    <submittedName>
        <fullName evidence="1">Transcriptional regulator</fullName>
    </submittedName>
</protein>
<accession>A0A1R1F194</accession>
<dbReference type="GO" id="GO:0005829">
    <property type="term" value="C:cytosol"/>
    <property type="evidence" value="ECO:0007669"/>
    <property type="project" value="TreeGrafter"/>
</dbReference>
<name>A0A1R1F194_9BACL</name>
<dbReference type="AlphaFoldDB" id="A0A1R1F194"/>
<dbReference type="InterPro" id="IPR036388">
    <property type="entry name" value="WH-like_DNA-bd_sf"/>
</dbReference>
<comment type="caution">
    <text evidence="1">The sequence shown here is derived from an EMBL/GenBank/DDBJ whole genome shotgun (WGS) entry which is preliminary data.</text>
</comment>
<dbReference type="GO" id="GO:0003700">
    <property type="term" value="F:DNA-binding transcription factor activity"/>
    <property type="evidence" value="ECO:0007669"/>
    <property type="project" value="TreeGrafter"/>
</dbReference>
<dbReference type="Pfam" id="PF02082">
    <property type="entry name" value="Rrf2"/>
    <property type="match status" value="1"/>
</dbReference>
<organism evidence="1 2">
    <name type="scientific">Paenibacillus rhizosphaerae</name>
    <dbReference type="NCBI Taxonomy" id="297318"/>
    <lineage>
        <taxon>Bacteria</taxon>
        <taxon>Bacillati</taxon>
        <taxon>Bacillota</taxon>
        <taxon>Bacilli</taxon>
        <taxon>Bacillales</taxon>
        <taxon>Paenibacillaceae</taxon>
        <taxon>Paenibacillus</taxon>
    </lineage>
</organism>
<dbReference type="NCBIfam" id="TIGR00738">
    <property type="entry name" value="rrf2_super"/>
    <property type="match status" value="1"/>
</dbReference>
<dbReference type="RefSeq" id="WP_076166272.1">
    <property type="nucleotide sequence ID" value="NZ_MRTP01000001.1"/>
</dbReference>
<dbReference type="InterPro" id="IPR036390">
    <property type="entry name" value="WH_DNA-bd_sf"/>
</dbReference>
<evidence type="ECO:0000313" key="1">
    <source>
        <dbReference type="EMBL" id="OMF57801.1"/>
    </source>
</evidence>
<gene>
    <name evidence="1" type="ORF">BK138_04225</name>
</gene>
<dbReference type="STRING" id="297318.BK138_04225"/>
<sequence>MQFSKSTAYGLHALMLLAKSERGRNVGIKELSSSLGASESYLSKIMSKLRQDGLVRAVTGVNGGYELARAASEITFLDVVQVLEGRQHLYECFHGSNHPLPALEAAGDEPETPEFAFGEGCPVKQVMDAAEQQMNRYLQQHTIQSALNQAGSCDAHAAGKK</sequence>
<dbReference type="PROSITE" id="PS01332">
    <property type="entry name" value="HTH_RRF2_1"/>
    <property type="match status" value="1"/>
</dbReference>
<dbReference type="Proteomes" id="UP000187172">
    <property type="component" value="Unassembled WGS sequence"/>
</dbReference>
<dbReference type="InterPro" id="IPR030489">
    <property type="entry name" value="TR_Rrf2-type_CS"/>
</dbReference>
<dbReference type="PANTHER" id="PTHR33221">
    <property type="entry name" value="WINGED HELIX-TURN-HELIX TRANSCRIPTIONAL REGULATOR, RRF2 FAMILY"/>
    <property type="match status" value="1"/>
</dbReference>
<dbReference type="InterPro" id="IPR000944">
    <property type="entry name" value="Tscrpt_reg_Rrf2"/>
</dbReference>
<dbReference type="SUPFAM" id="SSF46785">
    <property type="entry name" value="Winged helix' DNA-binding domain"/>
    <property type="match status" value="1"/>
</dbReference>
<dbReference type="Gene3D" id="1.10.10.10">
    <property type="entry name" value="Winged helix-like DNA-binding domain superfamily/Winged helix DNA-binding domain"/>
    <property type="match status" value="1"/>
</dbReference>
<dbReference type="PROSITE" id="PS51197">
    <property type="entry name" value="HTH_RRF2_2"/>
    <property type="match status" value="1"/>
</dbReference>
<dbReference type="EMBL" id="MRTP01000001">
    <property type="protein sequence ID" value="OMF57801.1"/>
    <property type="molecule type" value="Genomic_DNA"/>
</dbReference>
<reference evidence="1 2" key="1">
    <citation type="submission" date="2016-11" db="EMBL/GenBank/DDBJ databases">
        <title>Paenibacillus species isolates.</title>
        <authorList>
            <person name="Beno S.M."/>
        </authorList>
    </citation>
    <scope>NUCLEOTIDE SEQUENCE [LARGE SCALE GENOMIC DNA]</scope>
    <source>
        <strain evidence="1 2">FSL R5-0378</strain>
    </source>
</reference>
<evidence type="ECO:0000313" key="2">
    <source>
        <dbReference type="Proteomes" id="UP000187172"/>
    </source>
</evidence>
<dbReference type="PANTHER" id="PTHR33221:SF9">
    <property type="entry name" value="RRF2 FAMILY PROTEIN"/>
    <property type="match status" value="1"/>
</dbReference>
<proteinExistence type="predicted"/>
<keyword evidence="2" id="KW-1185">Reference proteome</keyword>